<name>A0A382ZNI9_9ZZZZ</name>
<gene>
    <name evidence="1" type="ORF">METZ01_LOCUS449896</name>
</gene>
<dbReference type="EMBL" id="UINC01185374">
    <property type="protein sequence ID" value="SVD97042.1"/>
    <property type="molecule type" value="Genomic_DNA"/>
</dbReference>
<organism evidence="1">
    <name type="scientific">marine metagenome</name>
    <dbReference type="NCBI Taxonomy" id="408172"/>
    <lineage>
        <taxon>unclassified sequences</taxon>
        <taxon>metagenomes</taxon>
        <taxon>ecological metagenomes</taxon>
    </lineage>
</organism>
<protein>
    <submittedName>
        <fullName evidence="1">Uncharacterized protein</fullName>
    </submittedName>
</protein>
<evidence type="ECO:0000313" key="1">
    <source>
        <dbReference type="EMBL" id="SVD97042.1"/>
    </source>
</evidence>
<reference evidence="1" key="1">
    <citation type="submission" date="2018-05" db="EMBL/GenBank/DDBJ databases">
        <authorList>
            <person name="Lanie J.A."/>
            <person name="Ng W.-L."/>
            <person name="Kazmierczak K.M."/>
            <person name="Andrzejewski T.M."/>
            <person name="Davidsen T.M."/>
            <person name="Wayne K.J."/>
            <person name="Tettelin H."/>
            <person name="Glass J.I."/>
            <person name="Rusch D."/>
            <person name="Podicherti R."/>
            <person name="Tsui H.-C.T."/>
            <person name="Winkler M.E."/>
        </authorList>
    </citation>
    <scope>NUCLEOTIDE SEQUENCE</scope>
</reference>
<dbReference type="AlphaFoldDB" id="A0A382ZNI9"/>
<proteinExistence type="predicted"/>
<feature type="non-terminal residue" evidence="1">
    <location>
        <position position="97"/>
    </location>
</feature>
<sequence length="97" mass="10323">MDHFFGATREVGHSDTTLKRVGRAVNAASEITLEMQRCLALGLARNGAGVDAGTADDLFYFRQPQPPLAELGGLNGGALADRAGADYKEILIIALRH</sequence>
<accession>A0A382ZNI9</accession>